<evidence type="ECO:0000313" key="14">
    <source>
        <dbReference type="Proteomes" id="UP000008915"/>
    </source>
</evidence>
<dbReference type="InterPro" id="IPR016163">
    <property type="entry name" value="Ald_DH_C"/>
</dbReference>
<protein>
    <recommendedName>
        <fullName evidence="9">3-sulfolactaldehyde dehydrogenase</fullName>
        <ecNumber evidence="5">1.2.1.3</ecNumber>
        <ecNumber evidence="8">1.2.1.97</ecNumber>
    </recommendedName>
</protein>
<dbReference type="EC" id="1.2.1.3" evidence="5"/>
<dbReference type="PANTHER" id="PTHR43521">
    <property type="entry name" value="ALPHA-AMINOADIPIC SEMIALDEHYDE DEHYDROGENASE"/>
    <property type="match status" value="1"/>
</dbReference>
<dbReference type="EC" id="1.2.1.97" evidence="8"/>
<dbReference type="Gene3D" id="3.40.605.10">
    <property type="entry name" value="Aldehyde Dehydrogenase, Chain A, domain 1"/>
    <property type="match status" value="1"/>
</dbReference>
<evidence type="ECO:0000256" key="5">
    <source>
        <dbReference type="ARBA" id="ARBA00024226"/>
    </source>
</evidence>
<keyword evidence="3 11" id="KW-0560">Oxidoreductase</keyword>
<dbReference type="Gene3D" id="3.40.309.10">
    <property type="entry name" value="Aldehyde Dehydrogenase, Chain A, domain 2"/>
    <property type="match status" value="1"/>
</dbReference>
<evidence type="ECO:0000256" key="6">
    <source>
        <dbReference type="ARBA" id="ARBA00050326"/>
    </source>
</evidence>
<dbReference type="PANTHER" id="PTHR43521:SF1">
    <property type="entry name" value="ALPHA-AMINOADIPIC SEMIALDEHYDE DEHYDROGENASE"/>
    <property type="match status" value="1"/>
</dbReference>
<proteinExistence type="inferred from homology"/>
<evidence type="ECO:0000256" key="11">
    <source>
        <dbReference type="RuleBase" id="RU003345"/>
    </source>
</evidence>
<dbReference type="STRING" id="644966.Tmar_1089"/>
<dbReference type="Pfam" id="PF00171">
    <property type="entry name" value="Aldedh"/>
    <property type="match status" value="1"/>
</dbReference>
<evidence type="ECO:0000256" key="9">
    <source>
        <dbReference type="ARBA" id="ARBA00067277"/>
    </source>
</evidence>
<reference evidence="13 14" key="1">
    <citation type="journal article" date="2010" name="Stand. Genomic Sci.">
        <title>Complete genome sequence of Thermaerobacter marianensis type strain (7p75a).</title>
        <authorList>
            <person name="Han C."/>
            <person name="Gu W."/>
            <person name="Zhang X."/>
            <person name="Lapidus A."/>
            <person name="Nolan M."/>
            <person name="Copeland A."/>
            <person name="Lucas S."/>
            <person name="Del Rio T.G."/>
            <person name="Tice H."/>
            <person name="Cheng J.F."/>
            <person name="Tapia R."/>
            <person name="Goodwin L."/>
            <person name="Pitluck S."/>
            <person name="Pagani I."/>
            <person name="Ivanova N."/>
            <person name="Mavromatis K."/>
            <person name="Mikhailova N."/>
            <person name="Pati A."/>
            <person name="Chen A."/>
            <person name="Palaniappan K."/>
            <person name="Land M."/>
            <person name="Hauser L."/>
            <person name="Chang Y.J."/>
            <person name="Jeffries C.D."/>
            <person name="Schneider S."/>
            <person name="Rohde M."/>
            <person name="Goker M."/>
            <person name="Pukall R."/>
            <person name="Woyke T."/>
            <person name="Bristow J."/>
            <person name="Eisen J.A."/>
            <person name="Markowitz V."/>
            <person name="Hugenholtz P."/>
            <person name="Kyrpides N.C."/>
            <person name="Klenk H.P."/>
            <person name="Detter J.C."/>
        </authorList>
    </citation>
    <scope>NUCLEOTIDE SEQUENCE [LARGE SCALE GENOMIC DNA]</scope>
    <source>
        <strain evidence="14">ATCC 700841 / DSM 12885 / JCM 10246 / 7p75a</strain>
    </source>
</reference>
<evidence type="ECO:0000259" key="12">
    <source>
        <dbReference type="Pfam" id="PF00171"/>
    </source>
</evidence>
<sequence length="499" mass="54244">MTVYLNYINGRWTEPRSGKYTDNINPATGEVLGQAAVGTEEDVAEAVAAAKAAFAKWRKVPAPRRAEILYRVGELLRERKEDLARKMTQEMGKVLPEARGDVQEGIDMAYYMAGEGRRLLGHTTPAEMPDKFAMAVREPIGVVAAITPWNFPLAIPTWKIMPALVAGNTVVFKPATDTPWLAYELVKIFEEAGLPPGVLNLVYGPGGTVGEALLHHPDVHLISFTGSVESGKHVNQVAGAQLKRVHLELGGKNAVIVMDDADLDLVEQAVIWSAFGTTGQRCTATSRLLVHEAVYDEVVERLAARAAKLRLGNGLDPQTDVGPLINGRAVEKVAYYVNVGREEGARLVVGGQPATEGELARGFFFQPTIFADVTPAMRIANEEIFGPVLAVMKIRSLEEAIEINNSVQYGLSSSIFTRDVRNAFVAMRDLATGICYVNHGTIGAEIHLPFGGMRATGNGHREAGQAALEVYTEWKAVYVDFSGRLQRAQIDEVKIDNLG</sequence>
<dbReference type="InterPro" id="IPR044638">
    <property type="entry name" value="ALDH7A1-like"/>
</dbReference>
<evidence type="ECO:0000313" key="13">
    <source>
        <dbReference type="EMBL" id="ADU51202.1"/>
    </source>
</evidence>
<evidence type="ECO:0000256" key="4">
    <source>
        <dbReference type="ARBA" id="ARBA00023027"/>
    </source>
</evidence>
<evidence type="ECO:0000256" key="8">
    <source>
        <dbReference type="ARBA" id="ARBA00066984"/>
    </source>
</evidence>
<dbReference type="PROSITE" id="PS00687">
    <property type="entry name" value="ALDEHYDE_DEHYDR_GLU"/>
    <property type="match status" value="1"/>
</dbReference>
<comment type="subunit">
    <text evidence="2">Homotetramer.</text>
</comment>
<dbReference type="InterPro" id="IPR016161">
    <property type="entry name" value="Ald_DH/histidinol_DH"/>
</dbReference>
<evidence type="ECO:0000256" key="3">
    <source>
        <dbReference type="ARBA" id="ARBA00023002"/>
    </source>
</evidence>
<evidence type="ECO:0000256" key="1">
    <source>
        <dbReference type="ARBA" id="ARBA00009986"/>
    </source>
</evidence>
<dbReference type="SUPFAM" id="SSF53720">
    <property type="entry name" value="ALDH-like"/>
    <property type="match status" value="1"/>
</dbReference>
<gene>
    <name evidence="13" type="ordered locus">Tmar_1089</name>
</gene>
<reference evidence="14" key="2">
    <citation type="journal article" date="2010" name="Stand. Genomic Sci.">
        <title>Complete genome sequence of Thermaerobacter marianensis type strain (7p75aT).</title>
        <authorList>
            <person name="Han C."/>
            <person name="Gu W."/>
            <person name="Zhang X."/>
            <person name="Lapidus A."/>
            <person name="Nolan M."/>
            <person name="Copeland A."/>
            <person name="Lucas S."/>
            <person name="Glavina Del Rio T."/>
            <person name="Tice H."/>
            <person name="Cheng J."/>
            <person name="Tapia R."/>
            <person name="Goodwin L."/>
            <person name="Pitluck S."/>
            <person name="Pagani I."/>
            <person name="Ivanova N."/>
            <person name="Mavromatis K."/>
            <person name="Mikhailova N."/>
            <person name="Pati A."/>
            <person name="Chen A."/>
            <person name="Palaniappan K."/>
            <person name="Land M."/>
            <person name="Hauser L."/>
            <person name="Chang Y."/>
            <person name="Jeffries C."/>
            <person name="Schneider S."/>
            <person name="Rohde M."/>
            <person name="Goker M."/>
            <person name="Pukall R."/>
            <person name="Woyke T."/>
            <person name="Bristow J."/>
            <person name="Eisen J."/>
            <person name="Markowitz V."/>
            <person name="Hugenholtz P."/>
            <person name="Kyrpides N."/>
            <person name="Klenk H."/>
            <person name="Detter J."/>
        </authorList>
    </citation>
    <scope>NUCLEOTIDE SEQUENCE [LARGE SCALE GENOMIC DNA]</scope>
    <source>
        <strain evidence="14">ATCC 700841 / DSM 12885 / JCM 10246 / 7p75a</strain>
    </source>
</reference>
<dbReference type="AlphaFoldDB" id="E6SK61"/>
<dbReference type="EMBL" id="CP002344">
    <property type="protein sequence ID" value="ADU51202.1"/>
    <property type="molecule type" value="Genomic_DNA"/>
</dbReference>
<dbReference type="CDD" id="cd07131">
    <property type="entry name" value="ALDH_AldH-CAJ73105"/>
    <property type="match status" value="1"/>
</dbReference>
<accession>E6SK61</accession>
<feature type="active site" evidence="10">
    <location>
        <position position="248"/>
    </location>
</feature>
<dbReference type="PROSITE" id="PS00070">
    <property type="entry name" value="ALDEHYDE_DEHYDR_CYS"/>
    <property type="match status" value="1"/>
</dbReference>
<dbReference type="FunFam" id="3.40.605.10:FF:000007">
    <property type="entry name" value="NAD/NADP-dependent betaine aldehyde dehydrogenase"/>
    <property type="match status" value="1"/>
</dbReference>
<name>E6SK61_THEM7</name>
<keyword evidence="14" id="KW-1185">Reference proteome</keyword>
<evidence type="ECO:0000256" key="7">
    <source>
        <dbReference type="ARBA" id="ARBA00054572"/>
    </source>
</evidence>
<dbReference type="RefSeq" id="WP_013495507.1">
    <property type="nucleotide sequence ID" value="NC_014831.1"/>
</dbReference>
<dbReference type="Proteomes" id="UP000008915">
    <property type="component" value="Chromosome"/>
</dbReference>
<comment type="similarity">
    <text evidence="1 11">Belongs to the aldehyde dehydrogenase family.</text>
</comment>
<dbReference type="InterPro" id="IPR029510">
    <property type="entry name" value="Ald_DH_CS_GLU"/>
</dbReference>
<dbReference type="KEGG" id="tmr:Tmar_1089"/>
<feature type="domain" description="Aldehyde dehydrogenase" evidence="12">
    <location>
        <begin position="12"/>
        <end position="477"/>
    </location>
</feature>
<evidence type="ECO:0000256" key="2">
    <source>
        <dbReference type="ARBA" id="ARBA00011881"/>
    </source>
</evidence>
<organism evidence="13 14">
    <name type="scientific">Thermaerobacter marianensis (strain ATCC 700841 / DSM 12885 / JCM 10246 / 7p75a)</name>
    <dbReference type="NCBI Taxonomy" id="644966"/>
    <lineage>
        <taxon>Bacteria</taxon>
        <taxon>Bacillati</taxon>
        <taxon>Bacillota</taxon>
        <taxon>Clostridia</taxon>
        <taxon>Eubacteriales</taxon>
        <taxon>Clostridiales Family XVII. Incertae Sedis</taxon>
        <taxon>Thermaerobacter</taxon>
    </lineage>
</organism>
<evidence type="ECO:0000256" key="10">
    <source>
        <dbReference type="PROSITE-ProRule" id="PRU10007"/>
    </source>
</evidence>
<dbReference type="GO" id="GO:0004029">
    <property type="term" value="F:aldehyde dehydrogenase (NAD+) activity"/>
    <property type="evidence" value="ECO:0007669"/>
    <property type="project" value="UniProtKB-EC"/>
</dbReference>
<dbReference type="InterPro" id="IPR016162">
    <property type="entry name" value="Ald_DH_N"/>
</dbReference>
<dbReference type="HOGENOM" id="CLU_005391_1_0_9"/>
<dbReference type="eggNOG" id="COG1012">
    <property type="taxonomic scope" value="Bacteria"/>
</dbReference>
<dbReference type="OrthoDB" id="9762913at2"/>
<comment type="function">
    <text evidence="7">Part of the sulfo-TAL (or sulfo-SFT) pathway, a D-sulfoquinovose degradation pathway that produces sulfolactate (SL). Catalyzes the oxidation of 3-sulfolactaldehyde (SLA) to sulfolactate (SL).</text>
</comment>
<dbReference type="InterPro" id="IPR016160">
    <property type="entry name" value="Ald_DH_CS_CYS"/>
</dbReference>
<comment type="catalytic activity">
    <reaction evidence="6">
        <text>(2S)-3-sulfolactaldehyde + NAD(+) + H2O = (2S)-3-sulfolactate + NADH + 2 H(+)</text>
        <dbReference type="Rhea" id="RHEA:47932"/>
        <dbReference type="ChEBI" id="CHEBI:15377"/>
        <dbReference type="ChEBI" id="CHEBI:15378"/>
        <dbReference type="ChEBI" id="CHEBI:57540"/>
        <dbReference type="ChEBI" id="CHEBI:57945"/>
        <dbReference type="ChEBI" id="CHEBI:61289"/>
        <dbReference type="ChEBI" id="CHEBI:90109"/>
        <dbReference type="EC" id="1.2.1.97"/>
    </reaction>
    <physiologicalReaction direction="left-to-right" evidence="6">
        <dbReference type="Rhea" id="RHEA:47933"/>
    </physiologicalReaction>
</comment>
<dbReference type="FunFam" id="3.40.309.10:FF:000009">
    <property type="entry name" value="Aldehyde dehydrogenase A"/>
    <property type="match status" value="1"/>
</dbReference>
<dbReference type="InterPro" id="IPR015590">
    <property type="entry name" value="Aldehyde_DH_dom"/>
</dbReference>
<keyword evidence="4" id="KW-0520">NAD</keyword>